<reference evidence="2" key="1">
    <citation type="submission" date="2020-06" db="EMBL/GenBank/DDBJ databases">
        <authorList>
            <person name="Li T."/>
            <person name="Hu X."/>
            <person name="Zhang T."/>
            <person name="Song X."/>
            <person name="Zhang H."/>
            <person name="Dai N."/>
            <person name="Sheng W."/>
            <person name="Hou X."/>
            <person name="Wei L."/>
        </authorList>
    </citation>
    <scope>NUCLEOTIDE SEQUENCE</scope>
    <source>
        <strain evidence="2">G02</strain>
        <tissue evidence="2">Leaf</tissue>
    </source>
</reference>
<dbReference type="PANTHER" id="PTHR10992:SF943">
    <property type="entry name" value="METHYLESTERASE 10"/>
    <property type="match status" value="1"/>
</dbReference>
<dbReference type="GO" id="GO:0080030">
    <property type="term" value="F:methyl indole-3-acetate esterase activity"/>
    <property type="evidence" value="ECO:0007669"/>
    <property type="project" value="TreeGrafter"/>
</dbReference>
<dbReference type="FunFam" id="3.40.50.1820:FF:000051">
    <property type="entry name" value="(S)-hydroxynitrile lyase"/>
    <property type="match status" value="1"/>
</dbReference>
<evidence type="ECO:0000259" key="1">
    <source>
        <dbReference type="Pfam" id="PF12697"/>
    </source>
</evidence>
<accession>A0AAW2RBV6</accession>
<organism evidence="2">
    <name type="scientific">Sesamum radiatum</name>
    <name type="common">Black benniseed</name>
    <dbReference type="NCBI Taxonomy" id="300843"/>
    <lineage>
        <taxon>Eukaryota</taxon>
        <taxon>Viridiplantae</taxon>
        <taxon>Streptophyta</taxon>
        <taxon>Embryophyta</taxon>
        <taxon>Tracheophyta</taxon>
        <taxon>Spermatophyta</taxon>
        <taxon>Magnoliopsida</taxon>
        <taxon>eudicotyledons</taxon>
        <taxon>Gunneridae</taxon>
        <taxon>Pentapetalae</taxon>
        <taxon>asterids</taxon>
        <taxon>lamiids</taxon>
        <taxon>Lamiales</taxon>
        <taxon>Pedaliaceae</taxon>
        <taxon>Sesamum</taxon>
    </lineage>
</organism>
<gene>
    <name evidence="2" type="ORF">Sradi_3081500</name>
</gene>
<dbReference type="AlphaFoldDB" id="A0AAW2RBV6"/>
<dbReference type="InterPro" id="IPR000073">
    <property type="entry name" value="AB_hydrolase_1"/>
</dbReference>
<dbReference type="Gene3D" id="3.40.50.1820">
    <property type="entry name" value="alpha/beta hydrolase"/>
    <property type="match status" value="1"/>
</dbReference>
<sequence length="270" mass="30237">MVENSEKKHFVLVHGFCHGAWCWYKLVPMLELQGHKVTALDLGGCGVHPKQLHQISSISDYIQPLLDFLAALPDDDQTVILVGHSYGGIPISLAMENFPGKISVAVFVSAYMPNCSDPPATLIQEFLKRGSTNSLMDCEITFDETSHLPISAAFGPEYMAAKMYANCPSEDLELAKTLVRPSLIFLEEMSKTYLLSEERYGAVRRCYVICEEDEVMEEEFQRYIIEKSPPEDVVSVAGAGHMIMLAKPQELCSFLTELAENYNHCHQSTY</sequence>
<dbReference type="GO" id="GO:0080032">
    <property type="term" value="F:methyl jasmonate esterase activity"/>
    <property type="evidence" value="ECO:0007669"/>
    <property type="project" value="TreeGrafter"/>
</dbReference>
<dbReference type="SUPFAM" id="SSF53474">
    <property type="entry name" value="alpha/beta-Hydrolases"/>
    <property type="match status" value="1"/>
</dbReference>
<proteinExistence type="predicted"/>
<reference evidence="2" key="2">
    <citation type="journal article" date="2024" name="Plant">
        <title>Genomic evolution and insights into agronomic trait innovations of Sesamum species.</title>
        <authorList>
            <person name="Miao H."/>
            <person name="Wang L."/>
            <person name="Qu L."/>
            <person name="Liu H."/>
            <person name="Sun Y."/>
            <person name="Le M."/>
            <person name="Wang Q."/>
            <person name="Wei S."/>
            <person name="Zheng Y."/>
            <person name="Lin W."/>
            <person name="Duan Y."/>
            <person name="Cao H."/>
            <person name="Xiong S."/>
            <person name="Wang X."/>
            <person name="Wei L."/>
            <person name="Li C."/>
            <person name="Ma Q."/>
            <person name="Ju M."/>
            <person name="Zhao R."/>
            <person name="Li G."/>
            <person name="Mu C."/>
            <person name="Tian Q."/>
            <person name="Mei H."/>
            <person name="Zhang T."/>
            <person name="Gao T."/>
            <person name="Zhang H."/>
        </authorList>
    </citation>
    <scope>NUCLEOTIDE SEQUENCE</scope>
    <source>
        <strain evidence="2">G02</strain>
    </source>
</reference>
<dbReference type="GO" id="GO:0009696">
    <property type="term" value="P:salicylic acid metabolic process"/>
    <property type="evidence" value="ECO:0007669"/>
    <property type="project" value="TreeGrafter"/>
</dbReference>
<dbReference type="GO" id="GO:0080031">
    <property type="term" value="F:methyl salicylate esterase activity"/>
    <property type="evidence" value="ECO:0007669"/>
    <property type="project" value="TreeGrafter"/>
</dbReference>
<dbReference type="InterPro" id="IPR029058">
    <property type="entry name" value="AB_hydrolase_fold"/>
</dbReference>
<feature type="domain" description="AB hydrolase-1" evidence="1">
    <location>
        <begin position="10"/>
        <end position="251"/>
    </location>
</feature>
<dbReference type="InterPro" id="IPR045889">
    <property type="entry name" value="MES/HNL"/>
</dbReference>
<dbReference type="PANTHER" id="PTHR10992">
    <property type="entry name" value="METHYLESTERASE FAMILY MEMBER"/>
    <property type="match status" value="1"/>
</dbReference>
<protein>
    <submittedName>
        <fullName evidence="2">Methylesterase 10</fullName>
    </submittedName>
</protein>
<dbReference type="Pfam" id="PF12697">
    <property type="entry name" value="Abhydrolase_6"/>
    <property type="match status" value="1"/>
</dbReference>
<name>A0AAW2RBV6_SESRA</name>
<comment type="caution">
    <text evidence="2">The sequence shown here is derived from an EMBL/GenBank/DDBJ whole genome shotgun (WGS) entry which is preliminary data.</text>
</comment>
<dbReference type="EMBL" id="JACGWJ010000013">
    <property type="protein sequence ID" value="KAL0377760.1"/>
    <property type="molecule type" value="Genomic_DNA"/>
</dbReference>
<dbReference type="GO" id="GO:0009694">
    <property type="term" value="P:jasmonic acid metabolic process"/>
    <property type="evidence" value="ECO:0007669"/>
    <property type="project" value="TreeGrafter"/>
</dbReference>
<evidence type="ECO:0000313" key="2">
    <source>
        <dbReference type="EMBL" id="KAL0377760.1"/>
    </source>
</evidence>